<dbReference type="HOGENOM" id="CLU_061288_20_5_1"/>
<proteinExistence type="predicted"/>
<protein>
    <recommendedName>
        <fullName evidence="2">EF-hand domain-containing protein</fullName>
    </recommendedName>
</protein>
<dbReference type="CDD" id="cd00051">
    <property type="entry name" value="EFh"/>
    <property type="match status" value="1"/>
</dbReference>
<evidence type="ECO:0000313" key="3">
    <source>
        <dbReference type="EnsemblPlants" id="Solyc01g057700.1.1"/>
    </source>
</evidence>
<reference evidence="3" key="2">
    <citation type="submission" date="2015-06" db="UniProtKB">
        <authorList>
            <consortium name="EnsemblPlants"/>
        </authorList>
    </citation>
    <scope>IDENTIFICATION</scope>
    <source>
        <strain evidence="3">cv. Heinz 1706</strain>
    </source>
</reference>
<dbReference type="PaxDb" id="4081-Solyc01g057700.1.1"/>
<dbReference type="eggNOG" id="KOG0032">
    <property type="taxonomic scope" value="Eukaryota"/>
</dbReference>
<dbReference type="PhylomeDB" id="K4AVY1"/>
<dbReference type="InterPro" id="IPR018247">
    <property type="entry name" value="EF_Hand_1_Ca_BS"/>
</dbReference>
<dbReference type="SMART" id="SM00054">
    <property type="entry name" value="EFh"/>
    <property type="match status" value="2"/>
</dbReference>
<dbReference type="GO" id="GO:0005509">
    <property type="term" value="F:calcium ion binding"/>
    <property type="evidence" value="ECO:0007669"/>
    <property type="project" value="InterPro"/>
</dbReference>
<feature type="domain" description="EF-hand" evidence="2">
    <location>
        <begin position="26"/>
        <end position="61"/>
    </location>
</feature>
<dbReference type="InParanoid" id="K4AVY1"/>
<reference evidence="3" key="1">
    <citation type="journal article" date="2012" name="Nature">
        <title>The tomato genome sequence provides insights into fleshy fruit evolution.</title>
        <authorList>
            <consortium name="Tomato Genome Consortium"/>
        </authorList>
    </citation>
    <scope>NUCLEOTIDE SEQUENCE [LARGE SCALE GENOMIC DNA]</scope>
    <source>
        <strain evidence="3">cv. Heinz 1706</strain>
    </source>
</reference>
<keyword evidence="4" id="KW-1185">Reference proteome</keyword>
<dbReference type="Gene3D" id="1.10.238.10">
    <property type="entry name" value="EF-hand"/>
    <property type="match status" value="1"/>
</dbReference>
<dbReference type="PROSITE" id="PS00018">
    <property type="entry name" value="EF_HAND_1"/>
    <property type="match status" value="2"/>
</dbReference>
<keyword evidence="1" id="KW-0106">Calcium</keyword>
<evidence type="ECO:0000259" key="2">
    <source>
        <dbReference type="PROSITE" id="PS50222"/>
    </source>
</evidence>
<dbReference type="PROSITE" id="PS50222">
    <property type="entry name" value="EF_HAND_2"/>
    <property type="match status" value="2"/>
</dbReference>
<evidence type="ECO:0000256" key="1">
    <source>
        <dbReference type="ARBA" id="ARBA00022837"/>
    </source>
</evidence>
<dbReference type="SUPFAM" id="SSF47473">
    <property type="entry name" value="EF-hand"/>
    <property type="match status" value="1"/>
</dbReference>
<dbReference type="AlphaFoldDB" id="K4AVY1"/>
<accession>K4AVY1</accession>
<evidence type="ECO:0000313" key="4">
    <source>
        <dbReference type="Proteomes" id="UP000004994"/>
    </source>
</evidence>
<dbReference type="InterPro" id="IPR002048">
    <property type="entry name" value="EF_hand_dom"/>
</dbReference>
<organism evidence="3">
    <name type="scientific">Solanum lycopersicum</name>
    <name type="common">Tomato</name>
    <name type="synonym">Lycopersicon esculentum</name>
    <dbReference type="NCBI Taxonomy" id="4081"/>
    <lineage>
        <taxon>Eukaryota</taxon>
        <taxon>Viridiplantae</taxon>
        <taxon>Streptophyta</taxon>
        <taxon>Embryophyta</taxon>
        <taxon>Tracheophyta</taxon>
        <taxon>Spermatophyta</taxon>
        <taxon>Magnoliopsida</taxon>
        <taxon>eudicotyledons</taxon>
        <taxon>Gunneridae</taxon>
        <taxon>Pentapetalae</taxon>
        <taxon>asterids</taxon>
        <taxon>lamiids</taxon>
        <taxon>Solanales</taxon>
        <taxon>Solanaceae</taxon>
        <taxon>Solanoideae</taxon>
        <taxon>Solaneae</taxon>
        <taxon>Solanum</taxon>
        <taxon>Solanum subgen. Lycopersicon</taxon>
    </lineage>
</organism>
<dbReference type="EnsemblPlants" id="Solyc01g057700.1.1">
    <property type="protein sequence ID" value="Solyc01g057700.1.1"/>
    <property type="gene ID" value="Solyc01g057700.1"/>
</dbReference>
<dbReference type="Pfam" id="PF13499">
    <property type="entry name" value="EF-hand_7"/>
    <property type="match status" value="1"/>
</dbReference>
<dbReference type="InterPro" id="IPR011992">
    <property type="entry name" value="EF-hand-dom_pair"/>
</dbReference>
<name>K4AVY1_SOLLC</name>
<dbReference type="Proteomes" id="UP000004994">
    <property type="component" value="Chromosome 1"/>
</dbReference>
<feature type="domain" description="EF-hand" evidence="2">
    <location>
        <begin position="1"/>
        <end position="25"/>
    </location>
</feature>
<dbReference type="Gramene" id="Solyc01g057700.1.1">
    <property type="protein sequence ID" value="Solyc01g057700.1.1"/>
    <property type="gene ID" value="Solyc01g057700.1"/>
</dbReference>
<sequence>MIDTDSSGTLTYEELKDGLKKVGSDLGELDIKAMMKAADFDNSGMIDYSEFIAATLHLNKMDRERRICLLHSPTSTKMAVVISQLMSFNRLDGRIDYGEFATMMKKGNTRFAARTMRDNLNFNLADAHGASDSEKKQ</sequence>